<evidence type="ECO:0000313" key="5">
    <source>
        <dbReference type="EMBL" id="TXI37966.1"/>
    </source>
</evidence>
<comment type="catalytic activity">
    <reaction evidence="2">
        <text>2 GTP = 3',3'-c-di-GMP + 2 diphosphate</text>
        <dbReference type="Rhea" id="RHEA:24898"/>
        <dbReference type="ChEBI" id="CHEBI:33019"/>
        <dbReference type="ChEBI" id="CHEBI:37565"/>
        <dbReference type="ChEBI" id="CHEBI:58805"/>
        <dbReference type="EC" id="2.7.7.65"/>
    </reaction>
</comment>
<dbReference type="Pfam" id="PF00990">
    <property type="entry name" value="GGDEF"/>
    <property type="match status" value="1"/>
</dbReference>
<dbReference type="NCBIfam" id="TIGR00254">
    <property type="entry name" value="GGDEF"/>
    <property type="match status" value="1"/>
</dbReference>
<keyword evidence="3" id="KW-0812">Transmembrane</keyword>
<dbReference type="PANTHER" id="PTHR45138:SF9">
    <property type="entry name" value="DIGUANYLATE CYCLASE DGCM-RELATED"/>
    <property type="match status" value="1"/>
</dbReference>
<evidence type="ECO:0000259" key="4">
    <source>
        <dbReference type="PROSITE" id="PS50887"/>
    </source>
</evidence>
<dbReference type="GO" id="GO:0052621">
    <property type="term" value="F:diguanylate cyclase activity"/>
    <property type="evidence" value="ECO:0007669"/>
    <property type="project" value="UniProtKB-EC"/>
</dbReference>
<evidence type="ECO:0000256" key="3">
    <source>
        <dbReference type="SAM" id="Phobius"/>
    </source>
</evidence>
<dbReference type="Gene3D" id="3.30.70.270">
    <property type="match status" value="1"/>
</dbReference>
<dbReference type="InterPro" id="IPR043128">
    <property type="entry name" value="Rev_trsase/Diguanyl_cyclase"/>
</dbReference>
<protein>
    <recommendedName>
        <fullName evidence="1">diguanylate cyclase</fullName>
        <ecNumber evidence="1">2.7.7.65</ecNumber>
    </recommendedName>
</protein>
<keyword evidence="3" id="KW-1133">Transmembrane helix</keyword>
<feature type="transmembrane region" description="Helical" evidence="3">
    <location>
        <begin position="141"/>
        <end position="162"/>
    </location>
</feature>
<feature type="transmembrane region" description="Helical" evidence="3">
    <location>
        <begin position="199"/>
        <end position="225"/>
    </location>
</feature>
<feature type="transmembrane region" description="Helical" evidence="3">
    <location>
        <begin position="174"/>
        <end position="193"/>
    </location>
</feature>
<dbReference type="InterPro" id="IPR050469">
    <property type="entry name" value="Diguanylate_Cyclase"/>
</dbReference>
<organism evidence="5 6">
    <name type="scientific">Methylophilus methylotrophus</name>
    <name type="common">Bacterium W3A1</name>
    <dbReference type="NCBI Taxonomy" id="17"/>
    <lineage>
        <taxon>Bacteria</taxon>
        <taxon>Pseudomonadati</taxon>
        <taxon>Pseudomonadota</taxon>
        <taxon>Betaproteobacteria</taxon>
        <taxon>Nitrosomonadales</taxon>
        <taxon>Methylophilaceae</taxon>
        <taxon>Methylophilus</taxon>
    </lineage>
</organism>
<feature type="transmembrane region" description="Helical" evidence="3">
    <location>
        <begin position="290"/>
        <end position="309"/>
    </location>
</feature>
<dbReference type="STRING" id="1122236.GCA_000378225_00566"/>
<sequence length="515" mass="57935">MLMASWVVLMPQASADPTLLGTTCMNSKGVVIASIPLQGGKFVCQSVLTITQANQYVIDFKNTSTIAHYQHEITDSNQQTKIIQGGLSSQAKDSFLLRHGHIVHLVPGTYRLVTWLQSPYYLAQPELFVTDLASYQQQTNFTTAVSLLLLGVLLGIFTYYFAIGATPGHPTERMYALFILGNLIFQSAALGVFKQLFEWHWFYLTSLPILFSNLAYISFVCHLLGINQFHHPKLYHLSLLVRLALVALMVTAMIFPNWMLEMDRYGVAIFLVFGLICGLRLSLQKHRVAQLYLIAVAVFGVLGGLSITAQRLSSDAWTIEQLGLVAVAVEAIMLSLVVAYQINRLHHEKEHMLGELQSTRSLAMTDRLTGVPNRHALENQMLQFPEHGCLMFLDIDNLKHINDHFGHEAGDHLLKSFAQILLKKLDTSGQLYRLGGDEFAVICHEDDIEWCQHQLEYTHLEIAKEGFIGVGASVGVVFSHEADSTEELMRIADKRMYANKRTRKNRKEMMQVLAN</sequence>
<dbReference type="EC" id="2.7.7.65" evidence="1"/>
<proteinExistence type="predicted"/>
<name>A0A5C7WKW7_METME</name>
<evidence type="ECO:0000313" key="6">
    <source>
        <dbReference type="Proteomes" id="UP000321374"/>
    </source>
</evidence>
<feature type="transmembrane region" description="Helical" evidence="3">
    <location>
        <begin position="237"/>
        <end position="259"/>
    </location>
</feature>
<gene>
    <name evidence="5" type="ORF">E6Q51_02205</name>
</gene>
<feature type="transmembrane region" description="Helical" evidence="3">
    <location>
        <begin position="321"/>
        <end position="342"/>
    </location>
</feature>
<dbReference type="AlphaFoldDB" id="A0A5C7WKW7"/>
<dbReference type="InterPro" id="IPR011623">
    <property type="entry name" value="7TMR_DISM_rcpt_extracell_dom1"/>
</dbReference>
<dbReference type="CDD" id="cd01949">
    <property type="entry name" value="GGDEF"/>
    <property type="match status" value="1"/>
</dbReference>
<dbReference type="SUPFAM" id="SSF55073">
    <property type="entry name" value="Nucleotide cyclase"/>
    <property type="match status" value="1"/>
</dbReference>
<reference evidence="5 6" key="1">
    <citation type="submission" date="2018-09" db="EMBL/GenBank/DDBJ databases">
        <title>Metagenome Assembled Genomes from an Advanced Water Purification Facility.</title>
        <authorList>
            <person name="Stamps B.W."/>
            <person name="Spear J.R."/>
        </authorList>
    </citation>
    <scope>NUCLEOTIDE SEQUENCE [LARGE SCALE GENOMIC DNA]</scope>
    <source>
        <strain evidence="5">Bin_42_2</strain>
    </source>
</reference>
<comment type="caution">
    <text evidence="5">The sequence shown here is derived from an EMBL/GenBank/DDBJ whole genome shotgun (WGS) entry which is preliminary data.</text>
</comment>
<keyword evidence="3" id="KW-0472">Membrane</keyword>
<dbReference type="InterPro" id="IPR000160">
    <property type="entry name" value="GGDEF_dom"/>
</dbReference>
<dbReference type="SMART" id="SM00267">
    <property type="entry name" value="GGDEF"/>
    <property type="match status" value="1"/>
</dbReference>
<dbReference type="EMBL" id="SSGG01000037">
    <property type="protein sequence ID" value="TXI37966.1"/>
    <property type="molecule type" value="Genomic_DNA"/>
</dbReference>
<feature type="transmembrane region" description="Helical" evidence="3">
    <location>
        <begin position="265"/>
        <end position="283"/>
    </location>
</feature>
<evidence type="ECO:0000256" key="1">
    <source>
        <dbReference type="ARBA" id="ARBA00012528"/>
    </source>
</evidence>
<dbReference type="PANTHER" id="PTHR45138">
    <property type="entry name" value="REGULATORY COMPONENTS OF SENSORY TRANSDUCTION SYSTEM"/>
    <property type="match status" value="1"/>
</dbReference>
<evidence type="ECO:0000256" key="2">
    <source>
        <dbReference type="ARBA" id="ARBA00034247"/>
    </source>
</evidence>
<dbReference type="Pfam" id="PF07695">
    <property type="entry name" value="7TMR-DISM_7TM"/>
    <property type="match status" value="1"/>
</dbReference>
<dbReference type="InterPro" id="IPR029787">
    <property type="entry name" value="Nucleotide_cyclase"/>
</dbReference>
<feature type="domain" description="GGDEF" evidence="4">
    <location>
        <begin position="386"/>
        <end position="512"/>
    </location>
</feature>
<dbReference type="Proteomes" id="UP000321374">
    <property type="component" value="Unassembled WGS sequence"/>
</dbReference>
<accession>A0A5C7WKW7</accession>
<dbReference type="PROSITE" id="PS50887">
    <property type="entry name" value="GGDEF"/>
    <property type="match status" value="1"/>
</dbReference>